<name>A0A538TST0_UNCEI</name>
<keyword evidence="1" id="KW-0812">Transmembrane</keyword>
<sequence length="283" mass="29996">MALRLRGVVLSAALLGWTSAAAMTASAAPADSTAAPSGVLRVETIPPGLQVLVDGAPVGRSPIDSLHLPAKTVRVRVLAADPRRFDPARDALPVTIRAGSTVTVFLDLRPSILLRSDPEPAFVLLTARPGDLADSLLGETPLTVKPAWIEGASLRFGRESFADTVLLSSAFLDPAHGPPRVALRGSGLPPPPLGPAPRTSLFRKRWVQWTLVGVGTALSGAAVAFHHQGNEWYDRYLASSDVDQIPDLYDRAARYDRYAAFSLGVGQVCLIGGLLLLFTGQSR</sequence>
<keyword evidence="1" id="KW-1133">Transmembrane helix</keyword>
<feature type="transmembrane region" description="Helical" evidence="1">
    <location>
        <begin position="258"/>
        <end position="278"/>
    </location>
</feature>
<accession>A0A538TST0</accession>
<feature type="signal peptide" evidence="2">
    <location>
        <begin position="1"/>
        <end position="27"/>
    </location>
</feature>
<protein>
    <submittedName>
        <fullName evidence="4">PEGA domain-containing protein</fullName>
    </submittedName>
</protein>
<feature type="domain" description="PEGA" evidence="3">
    <location>
        <begin position="38"/>
        <end position="110"/>
    </location>
</feature>
<dbReference type="Proteomes" id="UP000317691">
    <property type="component" value="Unassembled WGS sequence"/>
</dbReference>
<evidence type="ECO:0000259" key="3">
    <source>
        <dbReference type="Pfam" id="PF08308"/>
    </source>
</evidence>
<evidence type="ECO:0000313" key="5">
    <source>
        <dbReference type="Proteomes" id="UP000317691"/>
    </source>
</evidence>
<organism evidence="4 5">
    <name type="scientific">Eiseniibacteriota bacterium</name>
    <dbReference type="NCBI Taxonomy" id="2212470"/>
    <lineage>
        <taxon>Bacteria</taxon>
        <taxon>Candidatus Eiseniibacteriota</taxon>
    </lineage>
</organism>
<keyword evidence="2" id="KW-0732">Signal</keyword>
<reference evidence="4 5" key="1">
    <citation type="journal article" date="2019" name="Nat. Microbiol.">
        <title>Mediterranean grassland soil C-N compound turnover is dependent on rainfall and depth, and is mediated by genomically divergent microorganisms.</title>
        <authorList>
            <person name="Diamond S."/>
            <person name="Andeer P.F."/>
            <person name="Li Z."/>
            <person name="Crits-Christoph A."/>
            <person name="Burstein D."/>
            <person name="Anantharaman K."/>
            <person name="Lane K.R."/>
            <person name="Thomas B.C."/>
            <person name="Pan C."/>
            <person name="Northen T.R."/>
            <person name="Banfield J.F."/>
        </authorList>
    </citation>
    <scope>NUCLEOTIDE SEQUENCE [LARGE SCALE GENOMIC DNA]</scope>
    <source>
        <strain evidence="4">WS_9</strain>
    </source>
</reference>
<evidence type="ECO:0000313" key="4">
    <source>
        <dbReference type="EMBL" id="TMQ66677.1"/>
    </source>
</evidence>
<feature type="chain" id="PRO_5022016242" evidence="2">
    <location>
        <begin position="28"/>
        <end position="283"/>
    </location>
</feature>
<dbReference type="EMBL" id="VBOZ01000008">
    <property type="protein sequence ID" value="TMQ66677.1"/>
    <property type="molecule type" value="Genomic_DNA"/>
</dbReference>
<evidence type="ECO:0000256" key="1">
    <source>
        <dbReference type="SAM" id="Phobius"/>
    </source>
</evidence>
<comment type="caution">
    <text evidence="4">The sequence shown here is derived from an EMBL/GenBank/DDBJ whole genome shotgun (WGS) entry which is preliminary data.</text>
</comment>
<gene>
    <name evidence="4" type="ORF">E6K79_01800</name>
</gene>
<evidence type="ECO:0000256" key="2">
    <source>
        <dbReference type="SAM" id="SignalP"/>
    </source>
</evidence>
<feature type="transmembrane region" description="Helical" evidence="1">
    <location>
        <begin position="206"/>
        <end position="225"/>
    </location>
</feature>
<proteinExistence type="predicted"/>
<dbReference type="InterPro" id="IPR013229">
    <property type="entry name" value="PEGA"/>
</dbReference>
<dbReference type="Pfam" id="PF08308">
    <property type="entry name" value="PEGA"/>
    <property type="match status" value="1"/>
</dbReference>
<keyword evidence="1" id="KW-0472">Membrane</keyword>
<dbReference type="AlphaFoldDB" id="A0A538TST0"/>